<dbReference type="Proteomes" id="UP000828390">
    <property type="component" value="Unassembled WGS sequence"/>
</dbReference>
<name>A0A9D4QXW4_DREPO</name>
<proteinExistence type="predicted"/>
<evidence type="ECO:0000313" key="2">
    <source>
        <dbReference type="Proteomes" id="UP000828390"/>
    </source>
</evidence>
<gene>
    <name evidence="1" type="ORF">DPMN_090072</name>
</gene>
<organism evidence="1 2">
    <name type="scientific">Dreissena polymorpha</name>
    <name type="common">Zebra mussel</name>
    <name type="synonym">Mytilus polymorpha</name>
    <dbReference type="NCBI Taxonomy" id="45954"/>
    <lineage>
        <taxon>Eukaryota</taxon>
        <taxon>Metazoa</taxon>
        <taxon>Spiralia</taxon>
        <taxon>Lophotrochozoa</taxon>
        <taxon>Mollusca</taxon>
        <taxon>Bivalvia</taxon>
        <taxon>Autobranchia</taxon>
        <taxon>Heteroconchia</taxon>
        <taxon>Euheterodonta</taxon>
        <taxon>Imparidentia</taxon>
        <taxon>Neoheterodontei</taxon>
        <taxon>Myida</taxon>
        <taxon>Dreissenoidea</taxon>
        <taxon>Dreissenidae</taxon>
        <taxon>Dreissena</taxon>
    </lineage>
</organism>
<sequence>MDNFKKANKHRRIPVFSQIYKSEKTDPKYTTAEDGSELIGRIVVMPLNGEWPLVAVIEHGLVVEGSELLAFARDNVTEARYEARFDCL</sequence>
<accession>A0A9D4QXW4</accession>
<dbReference type="EMBL" id="JAIWYP010000003">
    <property type="protein sequence ID" value="KAH3847741.1"/>
    <property type="molecule type" value="Genomic_DNA"/>
</dbReference>
<evidence type="ECO:0000313" key="1">
    <source>
        <dbReference type="EMBL" id="KAH3847741.1"/>
    </source>
</evidence>
<reference evidence="1" key="1">
    <citation type="journal article" date="2019" name="bioRxiv">
        <title>The Genome of the Zebra Mussel, Dreissena polymorpha: A Resource for Invasive Species Research.</title>
        <authorList>
            <person name="McCartney M.A."/>
            <person name="Auch B."/>
            <person name="Kono T."/>
            <person name="Mallez S."/>
            <person name="Zhang Y."/>
            <person name="Obille A."/>
            <person name="Becker A."/>
            <person name="Abrahante J.E."/>
            <person name="Garbe J."/>
            <person name="Badalamenti J.P."/>
            <person name="Herman A."/>
            <person name="Mangelson H."/>
            <person name="Liachko I."/>
            <person name="Sullivan S."/>
            <person name="Sone E.D."/>
            <person name="Koren S."/>
            <person name="Silverstein K.A.T."/>
            <person name="Beckman K.B."/>
            <person name="Gohl D.M."/>
        </authorList>
    </citation>
    <scope>NUCLEOTIDE SEQUENCE</scope>
    <source>
        <strain evidence="1">Duluth1</strain>
        <tissue evidence="1">Whole animal</tissue>
    </source>
</reference>
<protein>
    <submittedName>
        <fullName evidence="1">Uncharacterized protein</fullName>
    </submittedName>
</protein>
<reference evidence="1" key="2">
    <citation type="submission" date="2020-11" db="EMBL/GenBank/DDBJ databases">
        <authorList>
            <person name="McCartney M.A."/>
            <person name="Auch B."/>
            <person name="Kono T."/>
            <person name="Mallez S."/>
            <person name="Becker A."/>
            <person name="Gohl D.M."/>
            <person name="Silverstein K.A.T."/>
            <person name="Koren S."/>
            <person name="Bechman K.B."/>
            <person name="Herman A."/>
            <person name="Abrahante J.E."/>
            <person name="Garbe J."/>
        </authorList>
    </citation>
    <scope>NUCLEOTIDE SEQUENCE</scope>
    <source>
        <strain evidence="1">Duluth1</strain>
        <tissue evidence="1">Whole animal</tissue>
    </source>
</reference>
<keyword evidence="2" id="KW-1185">Reference proteome</keyword>
<dbReference type="AlphaFoldDB" id="A0A9D4QXW4"/>
<comment type="caution">
    <text evidence="1">The sequence shown here is derived from an EMBL/GenBank/DDBJ whole genome shotgun (WGS) entry which is preliminary data.</text>
</comment>